<feature type="non-terminal residue" evidence="1">
    <location>
        <position position="1"/>
    </location>
</feature>
<evidence type="ECO:0000313" key="1">
    <source>
        <dbReference type="EMBL" id="KZL65332.1"/>
    </source>
</evidence>
<keyword evidence="2" id="KW-1185">Reference proteome</keyword>
<feature type="non-terminal residue" evidence="1">
    <location>
        <position position="308"/>
    </location>
</feature>
<name>A0A166N5N9_9PEZI</name>
<organism evidence="1 2">
    <name type="scientific">Colletotrichum tofieldiae</name>
    <dbReference type="NCBI Taxonomy" id="708197"/>
    <lineage>
        <taxon>Eukaryota</taxon>
        <taxon>Fungi</taxon>
        <taxon>Dikarya</taxon>
        <taxon>Ascomycota</taxon>
        <taxon>Pezizomycotina</taxon>
        <taxon>Sordariomycetes</taxon>
        <taxon>Hypocreomycetidae</taxon>
        <taxon>Glomerellales</taxon>
        <taxon>Glomerellaceae</taxon>
        <taxon>Colletotrichum</taxon>
        <taxon>Colletotrichum spaethianum species complex</taxon>
    </lineage>
</organism>
<dbReference type="STRING" id="708197.A0A166N5N9"/>
<comment type="caution">
    <text evidence="1">The sequence shown here is derived from an EMBL/GenBank/DDBJ whole genome shotgun (WGS) entry which is preliminary data.</text>
</comment>
<gene>
    <name evidence="1" type="ORF">CT0861_12598</name>
</gene>
<evidence type="ECO:0000313" key="2">
    <source>
        <dbReference type="Proteomes" id="UP000076552"/>
    </source>
</evidence>
<dbReference type="EMBL" id="LFIV01000226">
    <property type="protein sequence ID" value="KZL65332.1"/>
    <property type="molecule type" value="Genomic_DNA"/>
</dbReference>
<accession>A0A166N5N9</accession>
<reference evidence="1 2" key="1">
    <citation type="submission" date="2015-06" db="EMBL/GenBank/DDBJ databases">
        <title>Survival trade-offs in plant roots during colonization by closely related pathogenic and mutualistic fungi.</title>
        <authorList>
            <person name="Hacquard S."/>
            <person name="Kracher B."/>
            <person name="Hiruma K."/>
            <person name="Weinman A."/>
            <person name="Muench P."/>
            <person name="Garrido Oter R."/>
            <person name="Ver Loren van Themaat E."/>
            <person name="Dallerey J.-F."/>
            <person name="Damm U."/>
            <person name="Henrissat B."/>
            <person name="Lespinet O."/>
            <person name="Thon M."/>
            <person name="Kemen E."/>
            <person name="McHardy A.C."/>
            <person name="Schulze-Lefert P."/>
            <person name="O'Connell R.J."/>
        </authorList>
    </citation>
    <scope>NUCLEOTIDE SEQUENCE [LARGE SCALE GENOMIC DNA]</scope>
    <source>
        <strain evidence="1 2">0861</strain>
    </source>
</reference>
<dbReference type="Proteomes" id="UP000076552">
    <property type="component" value="Unassembled WGS sequence"/>
</dbReference>
<protein>
    <submittedName>
        <fullName evidence="1">Putative transposable element</fullName>
    </submittedName>
</protein>
<sequence length="308" mass="34162">LLTLLPWEERLKVEVGEEETRGAGTATTVRVAVSSSARNGVVGVGGVVEKRSGLRDDLELNTFSFTLGPRSEQKPYSGQLAAMAYALWMPLSDVTSERITMVTNNKAAVLTLRRPHQQSGQEFIREDDELLKQAKAQAHEATKEGATPQARFPTAKSTTLNVARPKCSPGRVLPEKIGLFSKRVDKPLPGKHTRQLYDKLTWKEATTLAQLRTGMARLDYYLHRIDAASSHICGCGQAAETVEHFLFRCTQWTTHRREMLECTETQKSNISFYLGGKSSSDDDKLTPNMQAVRAAIRFALATGRLDAR</sequence>
<proteinExistence type="predicted"/>
<dbReference type="AlphaFoldDB" id="A0A166N5N9"/>